<feature type="transmembrane region" description="Helical" evidence="4">
    <location>
        <begin position="34"/>
        <end position="55"/>
    </location>
</feature>
<dbReference type="PROSITE" id="PS51007">
    <property type="entry name" value="CYTC"/>
    <property type="match status" value="1"/>
</dbReference>
<feature type="transmembrane region" description="Helical" evidence="4">
    <location>
        <begin position="9"/>
        <end position="28"/>
    </location>
</feature>
<keyword evidence="1" id="KW-0349">Heme</keyword>
<evidence type="ECO:0000256" key="1">
    <source>
        <dbReference type="ARBA" id="ARBA00022617"/>
    </source>
</evidence>
<dbReference type="AlphaFoldDB" id="A0A381TMY7"/>
<evidence type="ECO:0000259" key="5">
    <source>
        <dbReference type="PROSITE" id="PS51007"/>
    </source>
</evidence>
<dbReference type="Gene3D" id="1.10.760.10">
    <property type="entry name" value="Cytochrome c-like domain"/>
    <property type="match status" value="1"/>
</dbReference>
<keyword evidence="3" id="KW-0408">Iron</keyword>
<sequence length="253" mass="28629">MIKKIITHILFINVLIVLVVVLFLQYAVKPEIPQSVFSFYIIALVVGLILFVTSTTKNMQEFWAPIKTLLTNERLFILRWLVMLSIPAVIAVFAGFSLLPSNQAPLVLRVIHPAPPGEINFGGKTINLRAAVNPYREYETADPEKFAEHVELGRKVYYENCHYCHGDFLDGKGPFATALDPKPANFQDVGTIAQLQETYVFWRVAKGGPGLPNESMPWQTAMPAWEGILSENDIWDVTLFLYKATNHPPRTWE</sequence>
<evidence type="ECO:0000313" key="6">
    <source>
        <dbReference type="EMBL" id="SVA17154.1"/>
    </source>
</evidence>
<keyword evidence="4" id="KW-0472">Membrane</keyword>
<keyword evidence="4" id="KW-1133">Transmembrane helix</keyword>
<keyword evidence="4" id="KW-0812">Transmembrane</keyword>
<evidence type="ECO:0000256" key="4">
    <source>
        <dbReference type="SAM" id="Phobius"/>
    </source>
</evidence>
<dbReference type="Pfam" id="PF13442">
    <property type="entry name" value="Cytochrome_CBB3"/>
    <property type="match status" value="1"/>
</dbReference>
<evidence type="ECO:0000256" key="3">
    <source>
        <dbReference type="ARBA" id="ARBA00023004"/>
    </source>
</evidence>
<dbReference type="GO" id="GO:0020037">
    <property type="term" value="F:heme binding"/>
    <property type="evidence" value="ECO:0007669"/>
    <property type="project" value="InterPro"/>
</dbReference>
<dbReference type="InterPro" id="IPR009056">
    <property type="entry name" value="Cyt_c-like_dom"/>
</dbReference>
<dbReference type="GO" id="GO:0009055">
    <property type="term" value="F:electron transfer activity"/>
    <property type="evidence" value="ECO:0007669"/>
    <property type="project" value="InterPro"/>
</dbReference>
<protein>
    <recommendedName>
        <fullName evidence="5">Cytochrome c domain-containing protein</fullName>
    </recommendedName>
</protein>
<accession>A0A381TMY7</accession>
<dbReference type="InterPro" id="IPR036909">
    <property type="entry name" value="Cyt_c-like_dom_sf"/>
</dbReference>
<gene>
    <name evidence="6" type="ORF">METZ01_LOCUS70008</name>
</gene>
<proteinExistence type="predicted"/>
<dbReference type="GO" id="GO:0046872">
    <property type="term" value="F:metal ion binding"/>
    <property type="evidence" value="ECO:0007669"/>
    <property type="project" value="UniProtKB-KW"/>
</dbReference>
<evidence type="ECO:0000256" key="2">
    <source>
        <dbReference type="ARBA" id="ARBA00022723"/>
    </source>
</evidence>
<reference evidence="6" key="1">
    <citation type="submission" date="2018-05" db="EMBL/GenBank/DDBJ databases">
        <authorList>
            <person name="Lanie J.A."/>
            <person name="Ng W.-L."/>
            <person name="Kazmierczak K.M."/>
            <person name="Andrzejewski T.M."/>
            <person name="Davidsen T.M."/>
            <person name="Wayne K.J."/>
            <person name="Tettelin H."/>
            <person name="Glass J.I."/>
            <person name="Rusch D."/>
            <person name="Podicherti R."/>
            <person name="Tsui H.-C.T."/>
            <person name="Winkler M.E."/>
        </authorList>
    </citation>
    <scope>NUCLEOTIDE SEQUENCE</scope>
</reference>
<organism evidence="6">
    <name type="scientific">marine metagenome</name>
    <dbReference type="NCBI Taxonomy" id="408172"/>
    <lineage>
        <taxon>unclassified sequences</taxon>
        <taxon>metagenomes</taxon>
        <taxon>ecological metagenomes</taxon>
    </lineage>
</organism>
<dbReference type="SUPFAM" id="SSF46626">
    <property type="entry name" value="Cytochrome c"/>
    <property type="match status" value="1"/>
</dbReference>
<keyword evidence="2" id="KW-0479">Metal-binding</keyword>
<feature type="transmembrane region" description="Helical" evidence="4">
    <location>
        <begin position="76"/>
        <end position="99"/>
    </location>
</feature>
<dbReference type="EMBL" id="UINC01004829">
    <property type="protein sequence ID" value="SVA17154.1"/>
    <property type="molecule type" value="Genomic_DNA"/>
</dbReference>
<name>A0A381TMY7_9ZZZZ</name>
<feature type="domain" description="Cytochrome c" evidence="5">
    <location>
        <begin position="148"/>
        <end position="245"/>
    </location>
</feature>